<feature type="domain" description="HTH cro/C1-type" evidence="2">
    <location>
        <begin position="6"/>
        <end position="60"/>
    </location>
</feature>
<gene>
    <name evidence="3" type="ORF">J2Z76_001431</name>
</gene>
<evidence type="ECO:0000256" key="1">
    <source>
        <dbReference type="ARBA" id="ARBA00023125"/>
    </source>
</evidence>
<dbReference type="InterPro" id="IPR011051">
    <property type="entry name" value="RmlC_Cupin_sf"/>
</dbReference>
<protein>
    <submittedName>
        <fullName evidence="3">Transcriptional regulator with XRE-family HTH domain</fullName>
    </submittedName>
</protein>
<dbReference type="PROSITE" id="PS50943">
    <property type="entry name" value="HTH_CROC1"/>
    <property type="match status" value="1"/>
</dbReference>
<name>A0ABS4GDI8_9FIRM</name>
<dbReference type="InterPro" id="IPR010982">
    <property type="entry name" value="Lambda_DNA-bd_dom_sf"/>
</dbReference>
<evidence type="ECO:0000313" key="4">
    <source>
        <dbReference type="Proteomes" id="UP001519342"/>
    </source>
</evidence>
<keyword evidence="4" id="KW-1185">Reference proteome</keyword>
<reference evidence="3 4" key="1">
    <citation type="submission" date="2021-03" db="EMBL/GenBank/DDBJ databases">
        <title>Genomic Encyclopedia of Type Strains, Phase IV (KMG-IV): sequencing the most valuable type-strain genomes for metagenomic binning, comparative biology and taxonomic classification.</title>
        <authorList>
            <person name="Goeker M."/>
        </authorList>
    </citation>
    <scope>NUCLEOTIDE SEQUENCE [LARGE SCALE GENOMIC DNA]</scope>
    <source>
        <strain evidence="3 4">DSM 24004</strain>
    </source>
</reference>
<accession>A0ABS4GDI8</accession>
<dbReference type="Pfam" id="PF07883">
    <property type="entry name" value="Cupin_2"/>
    <property type="match status" value="1"/>
</dbReference>
<dbReference type="PANTHER" id="PTHR46797">
    <property type="entry name" value="HTH-TYPE TRANSCRIPTIONAL REGULATOR"/>
    <property type="match status" value="1"/>
</dbReference>
<dbReference type="EMBL" id="JAGGKS010000003">
    <property type="protein sequence ID" value="MBP1925572.1"/>
    <property type="molecule type" value="Genomic_DNA"/>
</dbReference>
<dbReference type="InterPro" id="IPR014710">
    <property type="entry name" value="RmlC-like_jellyroll"/>
</dbReference>
<dbReference type="InterPro" id="IPR013096">
    <property type="entry name" value="Cupin_2"/>
</dbReference>
<proteinExistence type="predicted"/>
<dbReference type="Gene3D" id="1.10.260.40">
    <property type="entry name" value="lambda repressor-like DNA-binding domains"/>
    <property type="match status" value="1"/>
</dbReference>
<sequence>MDGNKVRSLRKKKSMTIDDLSLKSGFTASYISQVERNLIEPSLSALSKICKVLEISPYYFIDNDDNVIITRKEDRQKLLMGENDKEIVYLLPINSEKKSKFKFDAYETKIEPGKWDSTNFIIIDSDKFVIIKKGTLLVKVNDDNEILQEGDSIYICSNTPHNIYNPTEEISEILCIISPQAY</sequence>
<comment type="caution">
    <text evidence="3">The sequence shown here is derived from an EMBL/GenBank/DDBJ whole genome shotgun (WGS) entry which is preliminary data.</text>
</comment>
<dbReference type="SUPFAM" id="SSF47413">
    <property type="entry name" value="lambda repressor-like DNA-binding domains"/>
    <property type="match status" value="1"/>
</dbReference>
<dbReference type="Gene3D" id="2.60.120.10">
    <property type="entry name" value="Jelly Rolls"/>
    <property type="match status" value="1"/>
</dbReference>
<dbReference type="SUPFAM" id="SSF51182">
    <property type="entry name" value="RmlC-like cupins"/>
    <property type="match status" value="1"/>
</dbReference>
<keyword evidence="1" id="KW-0238">DNA-binding</keyword>
<dbReference type="PANTHER" id="PTHR46797:SF1">
    <property type="entry name" value="METHYLPHOSPHONATE SYNTHASE"/>
    <property type="match status" value="1"/>
</dbReference>
<dbReference type="Pfam" id="PF01381">
    <property type="entry name" value="HTH_3"/>
    <property type="match status" value="1"/>
</dbReference>
<dbReference type="SMART" id="SM00530">
    <property type="entry name" value="HTH_XRE"/>
    <property type="match status" value="1"/>
</dbReference>
<dbReference type="InterPro" id="IPR050807">
    <property type="entry name" value="TransReg_Diox_bact_type"/>
</dbReference>
<dbReference type="CDD" id="cd00093">
    <property type="entry name" value="HTH_XRE"/>
    <property type="match status" value="1"/>
</dbReference>
<dbReference type="RefSeq" id="WP_209511297.1">
    <property type="nucleotide sequence ID" value="NZ_JAGGKS010000003.1"/>
</dbReference>
<dbReference type="InterPro" id="IPR001387">
    <property type="entry name" value="Cro/C1-type_HTH"/>
</dbReference>
<dbReference type="CDD" id="cd02209">
    <property type="entry name" value="cupin_XRE_C"/>
    <property type="match status" value="1"/>
</dbReference>
<dbReference type="Proteomes" id="UP001519342">
    <property type="component" value="Unassembled WGS sequence"/>
</dbReference>
<evidence type="ECO:0000259" key="2">
    <source>
        <dbReference type="PROSITE" id="PS50943"/>
    </source>
</evidence>
<evidence type="ECO:0000313" key="3">
    <source>
        <dbReference type="EMBL" id="MBP1925572.1"/>
    </source>
</evidence>
<organism evidence="3 4">
    <name type="scientific">Sedimentibacter acidaminivorans</name>
    <dbReference type="NCBI Taxonomy" id="913099"/>
    <lineage>
        <taxon>Bacteria</taxon>
        <taxon>Bacillati</taxon>
        <taxon>Bacillota</taxon>
        <taxon>Tissierellia</taxon>
        <taxon>Sedimentibacter</taxon>
    </lineage>
</organism>